<comment type="caution">
    <text evidence="2">The sequence shown here is derived from an EMBL/GenBank/DDBJ whole genome shotgun (WGS) entry which is preliminary data.</text>
</comment>
<evidence type="ECO:0000313" key="2">
    <source>
        <dbReference type="EMBL" id="TVY52959.1"/>
    </source>
</evidence>
<organism evidence="2 3">
    <name type="scientific">Lachnellula cervina</name>
    <dbReference type="NCBI Taxonomy" id="1316786"/>
    <lineage>
        <taxon>Eukaryota</taxon>
        <taxon>Fungi</taxon>
        <taxon>Dikarya</taxon>
        <taxon>Ascomycota</taxon>
        <taxon>Pezizomycotina</taxon>
        <taxon>Leotiomycetes</taxon>
        <taxon>Helotiales</taxon>
        <taxon>Lachnaceae</taxon>
        <taxon>Lachnellula</taxon>
    </lineage>
</organism>
<dbReference type="EMBL" id="QGMG01000523">
    <property type="protein sequence ID" value="TVY52959.1"/>
    <property type="molecule type" value="Genomic_DNA"/>
</dbReference>
<accession>A0A7D8UMX9</accession>
<dbReference type="AlphaFoldDB" id="A0A7D8UMX9"/>
<protein>
    <submittedName>
        <fullName evidence="2">Uncharacterized protein</fullName>
    </submittedName>
</protein>
<proteinExistence type="predicted"/>
<keyword evidence="1" id="KW-1133">Transmembrane helix</keyword>
<feature type="transmembrane region" description="Helical" evidence="1">
    <location>
        <begin position="90"/>
        <end position="107"/>
    </location>
</feature>
<feature type="non-terminal residue" evidence="2">
    <location>
        <position position="175"/>
    </location>
</feature>
<sequence>MSSKFIATFQVPVCIVSLYLFSSYIFALPFAVVYVFLGLLESFIPDAHLLFSEWTFSGFLFRIWFLLFMLSISVEVLTKREDGGDQKYRVLALSVWWAAHNAIFWTLDKYFVFYVSGESRERVTMRGSLRLTRLPTEHQQLTYSISAGRLLGTYGNGRGSAPVVLGNRSLEDKDL</sequence>
<feature type="transmembrane region" description="Helical" evidence="1">
    <location>
        <begin position="59"/>
        <end position="78"/>
    </location>
</feature>
<dbReference type="Proteomes" id="UP000481288">
    <property type="component" value="Unassembled WGS sequence"/>
</dbReference>
<gene>
    <name evidence="2" type="ORF">LCER1_G005307</name>
</gene>
<evidence type="ECO:0000313" key="3">
    <source>
        <dbReference type="Proteomes" id="UP000481288"/>
    </source>
</evidence>
<keyword evidence="1" id="KW-0812">Transmembrane</keyword>
<feature type="transmembrane region" description="Helical" evidence="1">
    <location>
        <begin position="12"/>
        <end position="39"/>
    </location>
</feature>
<reference evidence="2 3" key="1">
    <citation type="submission" date="2018-05" db="EMBL/GenBank/DDBJ databases">
        <title>Whole genome sequencing for identification of molecular markers to develop diagnostic detection tools for the regulated plant pathogen Lachnellula willkommii.</title>
        <authorList>
            <person name="Giroux E."/>
            <person name="Bilodeau G."/>
        </authorList>
    </citation>
    <scope>NUCLEOTIDE SEQUENCE [LARGE SCALE GENOMIC DNA]</scope>
    <source>
        <strain evidence="2 3">CBS 625.97</strain>
    </source>
</reference>
<evidence type="ECO:0000256" key="1">
    <source>
        <dbReference type="SAM" id="Phobius"/>
    </source>
</evidence>
<name>A0A7D8UMX9_9HELO</name>
<keyword evidence="3" id="KW-1185">Reference proteome</keyword>
<keyword evidence="1" id="KW-0472">Membrane</keyword>
<dbReference type="OrthoDB" id="3554631at2759"/>